<keyword evidence="1" id="KW-1133">Transmembrane helix</keyword>
<dbReference type="AlphaFoldDB" id="A0AAN7AF45"/>
<accession>A0AAN7AF45</accession>
<evidence type="ECO:0000256" key="1">
    <source>
        <dbReference type="SAM" id="Phobius"/>
    </source>
</evidence>
<evidence type="ECO:0000313" key="2">
    <source>
        <dbReference type="EMBL" id="KAK4186276.1"/>
    </source>
</evidence>
<keyword evidence="3" id="KW-1185">Reference proteome</keyword>
<dbReference type="EMBL" id="MU864427">
    <property type="protein sequence ID" value="KAK4186276.1"/>
    <property type="molecule type" value="Genomic_DNA"/>
</dbReference>
<feature type="transmembrane region" description="Helical" evidence="1">
    <location>
        <begin position="69"/>
        <end position="86"/>
    </location>
</feature>
<name>A0AAN7AF45_9PEZI</name>
<feature type="transmembrane region" description="Helical" evidence="1">
    <location>
        <begin position="92"/>
        <end position="114"/>
    </location>
</feature>
<organism evidence="2 3">
    <name type="scientific">Podospora australis</name>
    <dbReference type="NCBI Taxonomy" id="1536484"/>
    <lineage>
        <taxon>Eukaryota</taxon>
        <taxon>Fungi</taxon>
        <taxon>Dikarya</taxon>
        <taxon>Ascomycota</taxon>
        <taxon>Pezizomycotina</taxon>
        <taxon>Sordariomycetes</taxon>
        <taxon>Sordariomycetidae</taxon>
        <taxon>Sordariales</taxon>
        <taxon>Podosporaceae</taxon>
        <taxon>Podospora</taxon>
    </lineage>
</organism>
<dbReference type="Proteomes" id="UP001302126">
    <property type="component" value="Unassembled WGS sequence"/>
</dbReference>
<gene>
    <name evidence="2" type="ORF">QBC35DRAFT_501608</name>
</gene>
<reference evidence="2" key="1">
    <citation type="journal article" date="2023" name="Mol. Phylogenet. Evol.">
        <title>Genome-scale phylogeny and comparative genomics of the fungal order Sordariales.</title>
        <authorList>
            <person name="Hensen N."/>
            <person name="Bonometti L."/>
            <person name="Westerberg I."/>
            <person name="Brannstrom I.O."/>
            <person name="Guillou S."/>
            <person name="Cros-Aarteil S."/>
            <person name="Calhoun S."/>
            <person name="Haridas S."/>
            <person name="Kuo A."/>
            <person name="Mondo S."/>
            <person name="Pangilinan J."/>
            <person name="Riley R."/>
            <person name="LaButti K."/>
            <person name="Andreopoulos B."/>
            <person name="Lipzen A."/>
            <person name="Chen C."/>
            <person name="Yan M."/>
            <person name="Daum C."/>
            <person name="Ng V."/>
            <person name="Clum A."/>
            <person name="Steindorff A."/>
            <person name="Ohm R.A."/>
            <person name="Martin F."/>
            <person name="Silar P."/>
            <person name="Natvig D.O."/>
            <person name="Lalanne C."/>
            <person name="Gautier V."/>
            <person name="Ament-Velasquez S.L."/>
            <person name="Kruys A."/>
            <person name="Hutchinson M.I."/>
            <person name="Powell A.J."/>
            <person name="Barry K."/>
            <person name="Miller A.N."/>
            <person name="Grigoriev I.V."/>
            <person name="Debuchy R."/>
            <person name="Gladieux P."/>
            <person name="Hiltunen Thoren M."/>
            <person name="Johannesson H."/>
        </authorList>
    </citation>
    <scope>NUCLEOTIDE SEQUENCE</scope>
    <source>
        <strain evidence="2">PSN309</strain>
    </source>
</reference>
<comment type="caution">
    <text evidence="2">The sequence shown here is derived from an EMBL/GenBank/DDBJ whole genome shotgun (WGS) entry which is preliminary data.</text>
</comment>
<protein>
    <submittedName>
        <fullName evidence="2">Uncharacterized protein</fullName>
    </submittedName>
</protein>
<reference evidence="2" key="2">
    <citation type="submission" date="2023-05" db="EMBL/GenBank/DDBJ databases">
        <authorList>
            <consortium name="Lawrence Berkeley National Laboratory"/>
            <person name="Steindorff A."/>
            <person name="Hensen N."/>
            <person name="Bonometti L."/>
            <person name="Westerberg I."/>
            <person name="Brannstrom I.O."/>
            <person name="Guillou S."/>
            <person name="Cros-Aarteil S."/>
            <person name="Calhoun S."/>
            <person name="Haridas S."/>
            <person name="Kuo A."/>
            <person name="Mondo S."/>
            <person name="Pangilinan J."/>
            <person name="Riley R."/>
            <person name="Labutti K."/>
            <person name="Andreopoulos B."/>
            <person name="Lipzen A."/>
            <person name="Chen C."/>
            <person name="Yanf M."/>
            <person name="Daum C."/>
            <person name="Ng V."/>
            <person name="Clum A."/>
            <person name="Ohm R."/>
            <person name="Martin F."/>
            <person name="Silar P."/>
            <person name="Natvig D."/>
            <person name="Lalanne C."/>
            <person name="Gautier V."/>
            <person name="Ament-Velasquez S.L."/>
            <person name="Kruys A."/>
            <person name="Hutchinson M.I."/>
            <person name="Powell A.J."/>
            <person name="Barry K."/>
            <person name="Miller A.N."/>
            <person name="Grigoriev I.V."/>
            <person name="Debuchy R."/>
            <person name="Gladieux P."/>
            <person name="Thoren M.H."/>
            <person name="Johannesson H."/>
        </authorList>
    </citation>
    <scope>NUCLEOTIDE SEQUENCE</scope>
    <source>
        <strain evidence="2">PSN309</strain>
    </source>
</reference>
<keyword evidence="1" id="KW-0812">Transmembrane</keyword>
<proteinExistence type="predicted"/>
<keyword evidence="1" id="KW-0472">Membrane</keyword>
<evidence type="ECO:0000313" key="3">
    <source>
        <dbReference type="Proteomes" id="UP001302126"/>
    </source>
</evidence>
<sequence>MNIQPTTPSFLIRLDSMHRAACYRQFTESSFFLKIISGLPSMSGPVPRNNLDKRFAAYGDFYPRRLKQLSQVFFACVALFCLALWMKEEIWQFSPAYCIAVLHASASLIWHMSVQMRPCWNKTKST</sequence>